<dbReference type="Proteomes" id="UP000054047">
    <property type="component" value="Unassembled WGS sequence"/>
</dbReference>
<feature type="compositionally biased region" description="Low complexity" evidence="1">
    <location>
        <begin position="33"/>
        <end position="43"/>
    </location>
</feature>
<feature type="compositionally biased region" description="Basic residues" evidence="1">
    <location>
        <begin position="1"/>
        <end position="18"/>
    </location>
</feature>
<feature type="region of interest" description="Disordered" evidence="1">
    <location>
        <begin position="1"/>
        <end position="46"/>
    </location>
</feature>
<evidence type="ECO:0000313" key="2">
    <source>
        <dbReference type="EMBL" id="KIH46135.1"/>
    </source>
</evidence>
<dbReference type="EMBL" id="KN770036">
    <property type="protein sequence ID" value="KIH46135.1"/>
    <property type="molecule type" value="Genomic_DNA"/>
</dbReference>
<dbReference type="OrthoDB" id="5869132at2759"/>
<gene>
    <name evidence="2" type="ORF">ANCDUO_23814</name>
</gene>
<keyword evidence="3" id="KW-1185">Reference proteome</keyword>
<dbReference type="AlphaFoldDB" id="A0A0C2FC50"/>
<evidence type="ECO:0000313" key="3">
    <source>
        <dbReference type="Proteomes" id="UP000054047"/>
    </source>
</evidence>
<protein>
    <submittedName>
        <fullName evidence="2">Uncharacterized protein</fullName>
    </submittedName>
</protein>
<feature type="non-terminal residue" evidence="2">
    <location>
        <position position="1"/>
    </location>
</feature>
<sequence>ENSISQKKRRHSKKKTKEKLKEVSQNIQIKAGSSPPTHTSSPSGNALLEELQKKVRTGKVPVNEVMGPGYGQQSGAVKSQSNASIGRSILQRLVGNNVDPEAIFSAALRQMPQVPGFPSIGGNGTYCRDSRQCRRGSLSPDFLLPTSMSMYQNSNQSIGVTNNQKTRKPYFMPYMSLEAVTRGLASGDLVKVSYCYVSAPS</sequence>
<accession>A0A0C2FC50</accession>
<name>A0A0C2FC50_9BILA</name>
<organism evidence="2 3">
    <name type="scientific">Ancylostoma duodenale</name>
    <dbReference type="NCBI Taxonomy" id="51022"/>
    <lineage>
        <taxon>Eukaryota</taxon>
        <taxon>Metazoa</taxon>
        <taxon>Ecdysozoa</taxon>
        <taxon>Nematoda</taxon>
        <taxon>Chromadorea</taxon>
        <taxon>Rhabditida</taxon>
        <taxon>Rhabditina</taxon>
        <taxon>Rhabditomorpha</taxon>
        <taxon>Strongyloidea</taxon>
        <taxon>Ancylostomatidae</taxon>
        <taxon>Ancylostomatinae</taxon>
        <taxon>Ancylostoma</taxon>
    </lineage>
</organism>
<evidence type="ECO:0000256" key="1">
    <source>
        <dbReference type="SAM" id="MobiDB-lite"/>
    </source>
</evidence>
<reference evidence="2 3" key="1">
    <citation type="submission" date="2013-12" db="EMBL/GenBank/DDBJ databases">
        <title>Draft genome of the parsitic nematode Ancylostoma duodenale.</title>
        <authorList>
            <person name="Mitreva M."/>
        </authorList>
    </citation>
    <scope>NUCLEOTIDE SEQUENCE [LARGE SCALE GENOMIC DNA]</scope>
    <source>
        <strain evidence="2 3">Zhejiang</strain>
    </source>
</reference>
<proteinExistence type="predicted"/>